<dbReference type="InterPro" id="IPR023346">
    <property type="entry name" value="Lysozyme-like_dom_sf"/>
</dbReference>
<keyword evidence="11" id="KW-0573">Peptidoglycan synthesis</keyword>
<dbReference type="SUPFAM" id="SSF53955">
    <property type="entry name" value="Lysozyme-like"/>
    <property type="match status" value="1"/>
</dbReference>
<keyword evidence="17" id="KW-1133">Transmembrane helix</keyword>
<accession>A0A2H0WTT8</accession>
<evidence type="ECO:0000313" key="19">
    <source>
        <dbReference type="EMBL" id="PIS16066.1"/>
    </source>
</evidence>
<keyword evidence="9" id="KW-0378">Hydrolase</keyword>
<feature type="non-terminal residue" evidence="19">
    <location>
        <position position="494"/>
    </location>
</feature>
<dbReference type="Gene3D" id="1.10.3810.10">
    <property type="entry name" value="Biosynthetic peptidoglycan transglycosylase-like"/>
    <property type="match status" value="1"/>
</dbReference>
<comment type="subcellular location">
    <subcellularLocation>
        <location evidence="1">Cell membrane</location>
    </subcellularLocation>
</comment>
<evidence type="ECO:0000256" key="17">
    <source>
        <dbReference type="SAM" id="Phobius"/>
    </source>
</evidence>
<dbReference type="GO" id="GO:0005886">
    <property type="term" value="C:plasma membrane"/>
    <property type="evidence" value="ECO:0007669"/>
    <property type="project" value="UniProtKB-SubCell"/>
</dbReference>
<proteinExistence type="inferred from homology"/>
<dbReference type="GO" id="GO:0030288">
    <property type="term" value="C:outer membrane-bounded periplasmic space"/>
    <property type="evidence" value="ECO:0007669"/>
    <property type="project" value="TreeGrafter"/>
</dbReference>
<dbReference type="SUPFAM" id="SSF56601">
    <property type="entry name" value="beta-lactamase/transpeptidase-like"/>
    <property type="match status" value="1"/>
</dbReference>
<dbReference type="EMBL" id="PEZG01000010">
    <property type="protein sequence ID" value="PIS16066.1"/>
    <property type="molecule type" value="Genomic_DNA"/>
</dbReference>
<dbReference type="GO" id="GO:0006508">
    <property type="term" value="P:proteolysis"/>
    <property type="evidence" value="ECO:0007669"/>
    <property type="project" value="UniProtKB-KW"/>
</dbReference>
<sequence length="494" mass="55875">MLRMERGSRRDNRPVLKSLYNLLFKELYFFVTFFIGIGELTKKIIISILRLVLVPLRVLSKVERGIFKCFPKITKIFSHGKKSFLKYLLAAKNNFSLWKKQAVSRVSIVLTKLKNGYLPKRKRKTRKVRVGKRVRPLEHISLKLRFFFLGCLLTLTGFFSYQSYAFVTNLPSPNTIGKVNYSLSTHIFDRSGNLLYEIYRDQNRTPVKLKDLPSSVAQATIAIEDKDFYHHQGVSLVSGIFRAVREIVVKRSLQGGSTITQQLVKSALLTPERTLQRKIKEIILAVWTERIFTKDQILEMYLNQVPYGGSSYGIEEASRTYFGKHAKDLTLEESSLLAGLPQAPSLYSPFVNPDAAVARRNDVLKNMRDLKYITPGVYGKTRQKKLTVIPPKTGIKAPHFVFFVKSLLEEVYGIKEVEEGGLNVTTTLDLGIQEKAEEILKEELEKVKGLNVTNGAILVTRPPTGEILAMVGSADYFATPSGAFNVTTALRQPG</sequence>
<dbReference type="AlphaFoldDB" id="A0A2H0WTT8"/>
<evidence type="ECO:0000256" key="5">
    <source>
        <dbReference type="ARBA" id="ARBA00022645"/>
    </source>
</evidence>
<dbReference type="Gene3D" id="3.40.710.10">
    <property type="entry name" value="DD-peptidase/beta-lactamase superfamily"/>
    <property type="match status" value="1"/>
</dbReference>
<evidence type="ECO:0000256" key="2">
    <source>
        <dbReference type="ARBA" id="ARBA00007090"/>
    </source>
</evidence>
<dbReference type="GO" id="GO:0009252">
    <property type="term" value="P:peptidoglycan biosynthetic process"/>
    <property type="evidence" value="ECO:0007669"/>
    <property type="project" value="UniProtKB-KW"/>
</dbReference>
<dbReference type="PANTHER" id="PTHR32282:SF11">
    <property type="entry name" value="PENICILLIN-BINDING PROTEIN 1B"/>
    <property type="match status" value="1"/>
</dbReference>
<evidence type="ECO:0000256" key="11">
    <source>
        <dbReference type="ARBA" id="ARBA00022984"/>
    </source>
</evidence>
<evidence type="ECO:0000256" key="8">
    <source>
        <dbReference type="ARBA" id="ARBA00022679"/>
    </source>
</evidence>
<evidence type="ECO:0000256" key="13">
    <source>
        <dbReference type="ARBA" id="ARBA00023268"/>
    </source>
</evidence>
<dbReference type="InterPro" id="IPR036950">
    <property type="entry name" value="PBP_transglycosylase"/>
</dbReference>
<keyword evidence="6" id="KW-0645">Protease</keyword>
<evidence type="ECO:0000256" key="3">
    <source>
        <dbReference type="ARBA" id="ARBA00007739"/>
    </source>
</evidence>
<dbReference type="GO" id="GO:0071555">
    <property type="term" value="P:cell wall organization"/>
    <property type="evidence" value="ECO:0007669"/>
    <property type="project" value="UniProtKB-KW"/>
</dbReference>
<evidence type="ECO:0000256" key="10">
    <source>
        <dbReference type="ARBA" id="ARBA00022960"/>
    </source>
</evidence>
<dbReference type="FunFam" id="1.10.3810.10:FF:000001">
    <property type="entry name" value="Penicillin-binding protein 1A"/>
    <property type="match status" value="1"/>
</dbReference>
<dbReference type="GO" id="GO:0008955">
    <property type="term" value="F:peptidoglycan glycosyltransferase activity"/>
    <property type="evidence" value="ECO:0007669"/>
    <property type="project" value="UniProtKB-EC"/>
</dbReference>
<keyword evidence="8" id="KW-0808">Transferase</keyword>
<evidence type="ECO:0000256" key="1">
    <source>
        <dbReference type="ARBA" id="ARBA00004236"/>
    </source>
</evidence>
<keyword evidence="4" id="KW-1003">Cell membrane</keyword>
<comment type="similarity">
    <text evidence="2">In the C-terminal section; belongs to the transpeptidase family.</text>
</comment>
<feature type="transmembrane region" description="Helical" evidence="17">
    <location>
        <begin position="20"/>
        <end position="38"/>
    </location>
</feature>
<name>A0A2H0WTT8_9BACT</name>
<keyword evidence="14" id="KW-0961">Cell wall biogenesis/degradation</keyword>
<dbReference type="GO" id="GO:0008360">
    <property type="term" value="P:regulation of cell shape"/>
    <property type="evidence" value="ECO:0007669"/>
    <property type="project" value="UniProtKB-KW"/>
</dbReference>
<keyword evidence="5" id="KW-0121">Carboxypeptidase</keyword>
<protein>
    <recommendedName>
        <fullName evidence="18">Glycosyl transferase family 51 domain-containing protein</fullName>
    </recommendedName>
</protein>
<comment type="catalytic activity">
    <reaction evidence="15">
        <text>Preferential cleavage: (Ac)2-L-Lys-D-Ala-|-D-Ala. Also transpeptidation of peptidyl-alanyl moieties that are N-acyl substituents of D-alanine.</text>
        <dbReference type="EC" id="3.4.16.4"/>
    </reaction>
</comment>
<dbReference type="Proteomes" id="UP000231198">
    <property type="component" value="Unassembled WGS sequence"/>
</dbReference>
<comment type="catalytic activity">
    <reaction evidence="16">
        <text>[GlcNAc-(1-&gt;4)-Mur2Ac(oyl-L-Ala-gamma-D-Glu-L-Lys-D-Ala-D-Ala)](n)-di-trans,octa-cis-undecaprenyl diphosphate + beta-D-GlcNAc-(1-&gt;4)-Mur2Ac(oyl-L-Ala-gamma-D-Glu-L-Lys-D-Ala-D-Ala)-di-trans,octa-cis-undecaprenyl diphosphate = [GlcNAc-(1-&gt;4)-Mur2Ac(oyl-L-Ala-gamma-D-Glu-L-Lys-D-Ala-D-Ala)](n+1)-di-trans,octa-cis-undecaprenyl diphosphate + di-trans,octa-cis-undecaprenyl diphosphate + H(+)</text>
        <dbReference type="Rhea" id="RHEA:23708"/>
        <dbReference type="Rhea" id="RHEA-COMP:9602"/>
        <dbReference type="Rhea" id="RHEA-COMP:9603"/>
        <dbReference type="ChEBI" id="CHEBI:15378"/>
        <dbReference type="ChEBI" id="CHEBI:58405"/>
        <dbReference type="ChEBI" id="CHEBI:60033"/>
        <dbReference type="ChEBI" id="CHEBI:78435"/>
        <dbReference type="EC" id="2.4.99.28"/>
    </reaction>
</comment>
<dbReference type="InterPro" id="IPR001264">
    <property type="entry name" value="Glyco_trans_51"/>
</dbReference>
<keyword evidence="7" id="KW-0328">Glycosyltransferase</keyword>
<evidence type="ECO:0000256" key="12">
    <source>
        <dbReference type="ARBA" id="ARBA00023136"/>
    </source>
</evidence>
<gene>
    <name evidence="19" type="ORF">COT62_00300</name>
</gene>
<evidence type="ECO:0000259" key="18">
    <source>
        <dbReference type="Pfam" id="PF00912"/>
    </source>
</evidence>
<comment type="similarity">
    <text evidence="3">In the N-terminal section; belongs to the glycosyltransferase 51 family.</text>
</comment>
<evidence type="ECO:0000256" key="14">
    <source>
        <dbReference type="ARBA" id="ARBA00023316"/>
    </source>
</evidence>
<evidence type="ECO:0000256" key="15">
    <source>
        <dbReference type="ARBA" id="ARBA00034000"/>
    </source>
</evidence>
<dbReference type="GO" id="GO:0009002">
    <property type="term" value="F:serine-type D-Ala-D-Ala carboxypeptidase activity"/>
    <property type="evidence" value="ECO:0007669"/>
    <property type="project" value="UniProtKB-EC"/>
</dbReference>
<comment type="caution">
    <text evidence="19">The sequence shown here is derived from an EMBL/GenBank/DDBJ whole genome shotgun (WGS) entry which is preliminary data.</text>
</comment>
<keyword evidence="13" id="KW-0511">Multifunctional enzyme</keyword>
<evidence type="ECO:0000313" key="20">
    <source>
        <dbReference type="Proteomes" id="UP000231198"/>
    </source>
</evidence>
<evidence type="ECO:0000256" key="9">
    <source>
        <dbReference type="ARBA" id="ARBA00022801"/>
    </source>
</evidence>
<evidence type="ECO:0000256" key="7">
    <source>
        <dbReference type="ARBA" id="ARBA00022676"/>
    </source>
</evidence>
<keyword evidence="10" id="KW-0133">Cell shape</keyword>
<reference evidence="20" key="1">
    <citation type="submission" date="2017-09" db="EMBL/GenBank/DDBJ databases">
        <title>Depth-based differentiation of microbial function through sediment-hosted aquifers and enrichment of novel symbionts in the deep terrestrial subsurface.</title>
        <authorList>
            <person name="Probst A.J."/>
            <person name="Ladd B."/>
            <person name="Jarett J.K."/>
            <person name="Geller-Mcgrath D.E."/>
            <person name="Sieber C.M.K."/>
            <person name="Emerson J.B."/>
            <person name="Anantharaman K."/>
            <person name="Thomas B.C."/>
            <person name="Malmstrom R."/>
            <person name="Stieglmeier M."/>
            <person name="Klingl A."/>
            <person name="Woyke T."/>
            <person name="Ryan C.M."/>
            <person name="Banfield J.F."/>
        </authorList>
    </citation>
    <scope>NUCLEOTIDE SEQUENCE [LARGE SCALE GENOMIC DNA]</scope>
</reference>
<dbReference type="Pfam" id="PF00912">
    <property type="entry name" value="Transgly"/>
    <property type="match status" value="1"/>
</dbReference>
<dbReference type="InterPro" id="IPR012338">
    <property type="entry name" value="Beta-lactam/transpept-like"/>
</dbReference>
<feature type="domain" description="Glycosyl transferase family 51" evidence="18">
    <location>
        <begin position="192"/>
        <end position="367"/>
    </location>
</feature>
<evidence type="ECO:0000256" key="16">
    <source>
        <dbReference type="ARBA" id="ARBA00049902"/>
    </source>
</evidence>
<keyword evidence="12 17" id="KW-0472">Membrane</keyword>
<evidence type="ECO:0000256" key="6">
    <source>
        <dbReference type="ARBA" id="ARBA00022670"/>
    </source>
</evidence>
<dbReference type="InterPro" id="IPR050396">
    <property type="entry name" value="Glycosyltr_51/Transpeptidase"/>
</dbReference>
<evidence type="ECO:0000256" key="4">
    <source>
        <dbReference type="ARBA" id="ARBA00022475"/>
    </source>
</evidence>
<organism evidence="19 20">
    <name type="scientific">Candidatus Roizmanbacteria bacterium CG09_land_8_20_14_0_10_41_9</name>
    <dbReference type="NCBI Taxonomy" id="1974850"/>
    <lineage>
        <taxon>Bacteria</taxon>
        <taxon>Candidatus Roizmaniibacteriota</taxon>
    </lineage>
</organism>
<dbReference type="PANTHER" id="PTHR32282">
    <property type="entry name" value="BINDING PROTEIN TRANSPEPTIDASE, PUTATIVE-RELATED"/>
    <property type="match status" value="1"/>
</dbReference>
<keyword evidence="17" id="KW-0812">Transmembrane</keyword>